<organism evidence="2">
    <name type="scientific">Zea mays</name>
    <name type="common">Maize</name>
    <dbReference type="NCBI Taxonomy" id="4577"/>
    <lineage>
        <taxon>Eukaryota</taxon>
        <taxon>Viridiplantae</taxon>
        <taxon>Streptophyta</taxon>
        <taxon>Embryophyta</taxon>
        <taxon>Tracheophyta</taxon>
        <taxon>Spermatophyta</taxon>
        <taxon>Magnoliopsida</taxon>
        <taxon>Liliopsida</taxon>
        <taxon>Poales</taxon>
        <taxon>Poaceae</taxon>
        <taxon>PACMAD clade</taxon>
        <taxon>Panicoideae</taxon>
        <taxon>Andropogonodae</taxon>
        <taxon>Andropogoneae</taxon>
        <taxon>Tripsacinae</taxon>
        <taxon>Zea</taxon>
    </lineage>
</organism>
<evidence type="ECO:0000313" key="2">
    <source>
        <dbReference type="EMBL" id="ACL53331.1"/>
    </source>
</evidence>
<evidence type="ECO:0000256" key="1">
    <source>
        <dbReference type="SAM" id="MobiDB-lite"/>
    </source>
</evidence>
<feature type="compositionally biased region" description="Low complexity" evidence="1">
    <location>
        <begin position="92"/>
        <end position="105"/>
    </location>
</feature>
<dbReference type="AlphaFoldDB" id="B7ZZI2"/>
<protein>
    <submittedName>
        <fullName evidence="2">Uncharacterized protein</fullName>
    </submittedName>
</protein>
<proteinExistence type="evidence at transcript level"/>
<accession>B7ZZI2</accession>
<feature type="region of interest" description="Disordered" evidence="1">
    <location>
        <begin position="87"/>
        <end position="119"/>
    </location>
</feature>
<reference evidence="2" key="2">
    <citation type="submission" date="2012-06" db="EMBL/GenBank/DDBJ databases">
        <authorList>
            <person name="Yu Y."/>
            <person name="Currie J."/>
            <person name="Lomeli R."/>
            <person name="Angelova A."/>
            <person name="Collura K."/>
            <person name="Wissotski M."/>
            <person name="Campos D."/>
            <person name="Kudrna D."/>
            <person name="Golser W."/>
            <person name="Ashely E."/>
            <person name="Descour A."/>
            <person name="Fernandes J."/>
            <person name="Soderlund C."/>
            <person name="Walbot V."/>
        </authorList>
    </citation>
    <scope>NUCLEOTIDE SEQUENCE</scope>
    <source>
        <strain evidence="2">B73</strain>
    </source>
</reference>
<reference evidence="2" key="1">
    <citation type="journal article" date="2009" name="PLoS Genet.">
        <title>Sequencing, mapping, and analysis of 27,455 maize full-length cDNAs.</title>
        <authorList>
            <person name="Soderlund C."/>
            <person name="Descour A."/>
            <person name="Kudrna D."/>
            <person name="Bomhoff M."/>
            <person name="Boyd L."/>
            <person name="Currie J."/>
            <person name="Angelova A."/>
            <person name="Collura K."/>
            <person name="Wissotski M."/>
            <person name="Ashley E."/>
            <person name="Morrow D."/>
            <person name="Fernandes J."/>
            <person name="Walbot V."/>
            <person name="Yu Y."/>
        </authorList>
    </citation>
    <scope>NUCLEOTIDE SEQUENCE</scope>
    <source>
        <strain evidence="2">B73</strain>
    </source>
</reference>
<dbReference type="EMBL" id="BT054724">
    <property type="protein sequence ID" value="ACL53331.1"/>
    <property type="molecule type" value="mRNA"/>
</dbReference>
<name>B7ZZI2_MAIZE</name>
<sequence length="155" mass="16825">MSFRVMSPWMLYGLISTKGRDTDGLAFFAPIINFASCTFQRSRSRACRIVVDYDRRRAQAKTSAVSSVAAAGLFLISSAGKPGSISCDQLTSHSSGSSSVPSEFSKQSVPEKSSPEDFPRAHLQSLNMSSQDFLDRTAACVCILPVKFPSFLQTP</sequence>